<keyword evidence="1" id="KW-0378">Hydrolase</keyword>
<reference evidence="1" key="1">
    <citation type="submission" date="2022-10" db="EMBL/GenBank/DDBJ databases">
        <title>The complete genomes of actinobacterial strains from the NBC collection.</title>
        <authorList>
            <person name="Joergensen T.S."/>
            <person name="Alvarez Arevalo M."/>
            <person name="Sterndorff E.B."/>
            <person name="Faurdal D."/>
            <person name="Vuksanovic O."/>
            <person name="Mourched A.-S."/>
            <person name="Charusanti P."/>
            <person name="Shaw S."/>
            <person name="Blin K."/>
            <person name="Weber T."/>
        </authorList>
    </citation>
    <scope>NUCLEOTIDE SEQUENCE</scope>
    <source>
        <strain evidence="1">NBC_00060</strain>
    </source>
</reference>
<dbReference type="Gene3D" id="2.160.20.10">
    <property type="entry name" value="Single-stranded right-handed beta-helix, Pectin lyase-like"/>
    <property type="match status" value="1"/>
</dbReference>
<dbReference type="InterPro" id="IPR011050">
    <property type="entry name" value="Pectin_lyase_fold/virulence"/>
</dbReference>
<gene>
    <name evidence="1" type="ORF">OHV25_35050</name>
</gene>
<proteinExistence type="predicted"/>
<sequence>MAPPAPVFVNVRDFNAIPGPAGRSTCSDAFQNAVDALDENVGGVVFVPADPQPYEFLRSVLVDRNRVRIVGEGGRTSVLQAVGATPALTFGLRRVTHGQPLSDGHWADLRGMLDTSVTDQRWGCRTRVPSPVAGGPTSEATVTLPCSPFQFGPTDGDYWSDVRQLTVDFVIRNDVMPWSVQPLFGMVDAFHRPSPFYAYVNANENPPAVVFALLTSDGLHREIRIPFDPTQPVLRCSFQLDLDARTVTAWTNRQQATRRVQVQPDLSLINDGWAPKEPGRDLAFTPNWYAPFRLAAIGPNSSGRAGIPGNENDPVDLTFGALRFSDVLRYRALAEGQEQEDANGKVDDLRCLTVESHVFGALTMREQVHKNAAGVPDLQILWEGDPGVFGRGFLVPNDLREYVEGNGCEKLNVRGFSFAPKATHYGQAIGLGLVYNFSMDSVVVEFGAQGLSSHHFGVNYPVSLRSCHFAHQTDCAIYSFGQYTTATDLTLGYYGRSAFKALRSRVAYRDVPCTDSAVCESVVKLFQTEAVLDNWMIDFEGFHADLPRDSYIWASLADDIGGPTQLVVRDCVGSAGGEHTVAIRLVGSERGALPDVHKGVGWCKVERSFNHHADPRMPALIAVDGPLWQGLYEGLPPTGKALVINTATPGASARIGIGTVPPAVSAPPLASWPYDPLPSLPGLIGYYRADALHDGDGNPLRDGAAVTELQDLSPAHHHGAPTGSPAVFESAAVNGLAALRFTGGQYGFPAMQGTSGAATWFFVAKRLPTFDSAPGRPGALRSNGQGWQLDYLLMSRTAESDNDWAVYAVRCTAGAARRLQTYTNGYPYELRRDDRVRTVGWSTPVLGYRADHGHALQGLVATAVVCDAALSDQQVADTCRYLVHRYQIPV</sequence>
<name>A0AAU2HBX4_9ACTN</name>
<dbReference type="SUPFAM" id="SSF49899">
    <property type="entry name" value="Concanavalin A-like lectins/glucanases"/>
    <property type="match status" value="1"/>
</dbReference>
<dbReference type="EMBL" id="CP108253">
    <property type="protein sequence ID" value="WTU44432.1"/>
    <property type="molecule type" value="Genomic_DNA"/>
</dbReference>
<dbReference type="InterPro" id="IPR012334">
    <property type="entry name" value="Pectin_lyas_fold"/>
</dbReference>
<dbReference type="GO" id="GO:0016787">
    <property type="term" value="F:hydrolase activity"/>
    <property type="evidence" value="ECO:0007669"/>
    <property type="project" value="UniProtKB-KW"/>
</dbReference>
<evidence type="ECO:0000313" key="1">
    <source>
        <dbReference type="EMBL" id="WTU44432.1"/>
    </source>
</evidence>
<dbReference type="AlphaFoldDB" id="A0AAU2HBX4"/>
<dbReference type="InterPro" id="IPR013320">
    <property type="entry name" value="ConA-like_dom_sf"/>
</dbReference>
<protein>
    <submittedName>
        <fullName evidence="1">Glycoside hydrolase family 55 protein</fullName>
    </submittedName>
</protein>
<accession>A0AAU2HBX4</accession>
<organism evidence="1">
    <name type="scientific">Streptomyces sp. NBC_00060</name>
    <dbReference type="NCBI Taxonomy" id="2975636"/>
    <lineage>
        <taxon>Bacteria</taxon>
        <taxon>Bacillati</taxon>
        <taxon>Actinomycetota</taxon>
        <taxon>Actinomycetes</taxon>
        <taxon>Kitasatosporales</taxon>
        <taxon>Streptomycetaceae</taxon>
        <taxon>Streptomyces</taxon>
    </lineage>
</organism>
<dbReference type="SUPFAM" id="SSF51126">
    <property type="entry name" value="Pectin lyase-like"/>
    <property type="match status" value="1"/>
</dbReference>